<evidence type="ECO:0000256" key="1">
    <source>
        <dbReference type="SAM" id="MobiDB-lite"/>
    </source>
</evidence>
<dbReference type="Proteomes" id="UP000015388">
    <property type="component" value="Chromosome"/>
</dbReference>
<name>S5SV73_9CORY</name>
<dbReference type="InterPro" id="IPR033435">
    <property type="entry name" value="DUF5129"/>
</dbReference>
<dbReference type="eggNOG" id="ENOG50337I7">
    <property type="taxonomic scope" value="Bacteria"/>
</dbReference>
<dbReference type="KEGG" id="cmd:B841_08105"/>
<organism evidence="4 5">
    <name type="scientific">Corynebacterium maris DSM 45190</name>
    <dbReference type="NCBI Taxonomy" id="1224163"/>
    <lineage>
        <taxon>Bacteria</taxon>
        <taxon>Bacillati</taxon>
        <taxon>Actinomycetota</taxon>
        <taxon>Actinomycetes</taxon>
        <taxon>Mycobacteriales</taxon>
        <taxon>Corynebacteriaceae</taxon>
        <taxon>Corynebacterium</taxon>
    </lineage>
</organism>
<proteinExistence type="predicted"/>
<protein>
    <recommendedName>
        <fullName evidence="3">DUF5129 domain-containing protein</fullName>
    </recommendedName>
</protein>
<dbReference type="RefSeq" id="WP_020935027.1">
    <property type="nucleotide sequence ID" value="NC_021915.1"/>
</dbReference>
<evidence type="ECO:0000313" key="4">
    <source>
        <dbReference type="EMBL" id="AGS35094.1"/>
    </source>
</evidence>
<reference evidence="4 5" key="1">
    <citation type="submission" date="2012-11" db="EMBL/GenBank/DDBJ databases">
        <title>The complete genome sequence of Corynebacterium maris Coryn-1 (=DSM 45190).</title>
        <authorList>
            <person name="Schaffert L."/>
            <person name="Albersmeier A."/>
            <person name="Kalinowski J."/>
            <person name="Ruckert C."/>
        </authorList>
    </citation>
    <scope>NUCLEOTIDE SEQUENCE [LARGE SCALE GENOMIC DNA]</scope>
    <source>
        <strain evidence="5">Coryn-1</strain>
    </source>
</reference>
<evidence type="ECO:0000259" key="3">
    <source>
        <dbReference type="Pfam" id="PF17173"/>
    </source>
</evidence>
<dbReference type="Pfam" id="PF17173">
    <property type="entry name" value="DUF5129"/>
    <property type="match status" value="1"/>
</dbReference>
<dbReference type="PATRIC" id="fig|1224163.3.peg.1628"/>
<sequence length="512" mass="54659">MSEEKPSTALTEEESAAVDKSSSPSIGKIVLGTAGVALLVGAGAGLGIGAATPTPQQQDYAVSATGPLAPSTQLATEVHDPHGVLSADDEQRLLRDAERLDAPAVVAQLHYLVFAENHENVNDTVEEFIRDARPELIGADDDSFADGVLIVGVGLDPRQSFVFAGNDVADALHLRDGRHLDDAVTAIQPGVRDDNIPAGLFAGANSATDVEELSQTLYDDAVGSRTAGIIGGGVGAGALGGSLAAAAGATARTRSRKIAQARAEMDLVSAEYGQLAGRLDQIDVRAHSLASPFADATMRRQWEEVRDRFLRLHDEVDALGELTPSSPDKEFLAKTDEITEAALTTRQVSYAEDNIDTLFRLEHGDDVVRRTELEALRSDVVEAQVSLEDTDSGLYRELQRVRDQADSLSSRTGDEDFLDHFVVLLADYRSVLGELRRQQFDDVDEAEATALKSPAVYERGWRPGYGYHDFVPFWVMASWHTSNVQAQQAASSGATNTSFSSGFSGAGGSSSF</sequence>
<keyword evidence="2" id="KW-0472">Membrane</keyword>
<feature type="region of interest" description="Disordered" evidence="1">
    <location>
        <begin position="1"/>
        <end position="23"/>
    </location>
</feature>
<keyword evidence="5" id="KW-1185">Reference proteome</keyword>
<evidence type="ECO:0000256" key="2">
    <source>
        <dbReference type="SAM" id="Phobius"/>
    </source>
</evidence>
<keyword evidence="2" id="KW-1133">Transmembrane helix</keyword>
<dbReference type="EMBL" id="CP003924">
    <property type="protein sequence ID" value="AGS35094.1"/>
    <property type="molecule type" value="Genomic_DNA"/>
</dbReference>
<keyword evidence="2" id="KW-0812">Transmembrane</keyword>
<dbReference type="AlphaFoldDB" id="S5SV73"/>
<dbReference type="OrthoDB" id="4423347at2"/>
<accession>S5SV73</accession>
<feature type="transmembrane region" description="Helical" evidence="2">
    <location>
        <begin position="29"/>
        <end position="51"/>
    </location>
</feature>
<gene>
    <name evidence="4" type="ORF">B841_08105</name>
</gene>
<feature type="domain" description="DUF5129" evidence="3">
    <location>
        <begin position="80"/>
        <end position="334"/>
    </location>
</feature>
<dbReference type="HOGENOM" id="CLU_028326_0_0_11"/>
<evidence type="ECO:0000313" key="5">
    <source>
        <dbReference type="Proteomes" id="UP000015388"/>
    </source>
</evidence>